<dbReference type="Pfam" id="PF07751">
    <property type="entry name" value="Abi_2"/>
    <property type="match status" value="1"/>
</dbReference>
<evidence type="ECO:0008006" key="2">
    <source>
        <dbReference type="Google" id="ProtNLM"/>
    </source>
</evidence>
<protein>
    <recommendedName>
        <fullName evidence="2">Abi family protein</fullName>
    </recommendedName>
</protein>
<accession>B5TQU5</accession>
<keyword evidence="1" id="KW-0614">Plasmid</keyword>
<dbReference type="EMBL" id="FJ004637">
    <property type="protein sequence ID" value="ACH81149.1"/>
    <property type="molecule type" value="Genomic_DNA"/>
</dbReference>
<organism evidence="1">
    <name type="scientific">Escherichia coli</name>
    <dbReference type="NCBI Taxonomy" id="562"/>
    <lineage>
        <taxon>Bacteria</taxon>
        <taxon>Pseudomonadati</taxon>
        <taxon>Pseudomonadota</taxon>
        <taxon>Gammaproteobacteria</taxon>
        <taxon>Enterobacterales</taxon>
        <taxon>Enterobacteriaceae</taxon>
        <taxon>Escherichia</taxon>
    </lineage>
</organism>
<proteinExistence type="predicted"/>
<name>B5TQU5_ECOLX</name>
<dbReference type="AlphaFoldDB" id="B5TQU5"/>
<dbReference type="RefSeq" id="WP_000571803.1">
    <property type="nucleotide sequence ID" value="NC_011227.1"/>
</dbReference>
<sequence>MIEMDMPNTIHYPHVIPFISQGKINAIKSTFGNNLSDRECYGIYIWSQKASSAIYPLLQQLEVTLRNSIDKEATKLIGQKWWDNVYTDTSKSKHGDFIHNINKAKRRYENEFKKKNPSMANTKIIAPHDDIIAHTDFYTWQAVLSDAFHTQSRSEASRALWPRLTYRVLKGLDRSKDEGTARIDFLNELNEIRNYRNRLSHNDCIWIKIHSKNLQSAVETIREKINKIEGLIKTINPQVHLSLTKWGSFYHAKRICSQKEAELHLGKGIINSTTDEMNTILDQLYALTADGKLTGVVKRNTNNIAFHKF</sequence>
<evidence type="ECO:0000313" key="1">
    <source>
        <dbReference type="EMBL" id="ACH81149.1"/>
    </source>
</evidence>
<dbReference type="InterPro" id="IPR011664">
    <property type="entry name" value="Abi_system_AbiD/AbiF-like"/>
</dbReference>
<reference evidence="1" key="1">
    <citation type="submission" date="2008-08" db="EMBL/GenBank/DDBJ databases">
        <title>The DNA sequence of the virulence plasmid and 5 additional plasmids carried by Shiga toxin-producing Escherichia coli O26:H11 strain H30.</title>
        <authorList>
            <person name="Fratamico P.M."/>
            <person name="Yan X."/>
            <person name="Morabito S."/>
            <person name="Esposito G."/>
            <person name="Needleman D."/>
            <person name="Pepe T."/>
            <person name="Tozzoli R."/>
            <person name="Cortesi M.L."/>
            <person name="Caprioli A."/>
        </authorList>
    </citation>
    <scope>NUCLEOTIDE SEQUENCE</scope>
    <source>
        <strain evidence="1">H30</strain>
        <plasmid evidence="1">pO26-S3</plasmid>
    </source>
</reference>
<geneLocation type="plasmid" evidence="1">
    <name>pO26-S3</name>
</geneLocation>